<gene>
    <name evidence="2" type="ORF">G3M70_11150</name>
</gene>
<dbReference type="InterPro" id="IPR006626">
    <property type="entry name" value="PbH1"/>
</dbReference>
<dbReference type="SUPFAM" id="SSF51126">
    <property type="entry name" value="Pectin lyase-like"/>
    <property type="match status" value="1"/>
</dbReference>
<name>A0A7T0BWU2_9BACT</name>
<dbReference type="Gene3D" id="2.160.20.10">
    <property type="entry name" value="Single-stranded right-handed beta-helix, Pectin lyase-like"/>
    <property type="match status" value="1"/>
</dbReference>
<feature type="region of interest" description="Disordered" evidence="1">
    <location>
        <begin position="1076"/>
        <end position="1095"/>
    </location>
</feature>
<accession>A0A7T0BWU2</accession>
<dbReference type="KEGG" id="nli:G3M70_11150"/>
<dbReference type="InterPro" id="IPR011050">
    <property type="entry name" value="Pectin_lyase_fold/virulence"/>
</dbReference>
<dbReference type="SMART" id="SM00710">
    <property type="entry name" value="PbH1"/>
    <property type="match status" value="7"/>
</dbReference>
<evidence type="ECO:0008006" key="4">
    <source>
        <dbReference type="Google" id="ProtNLM"/>
    </source>
</evidence>
<protein>
    <recommendedName>
        <fullName evidence="4">Right handed beta helix domain-containing protein</fullName>
    </recommendedName>
</protein>
<dbReference type="Pfam" id="PF20129">
    <property type="entry name" value="DUF6519"/>
    <property type="match status" value="2"/>
</dbReference>
<sequence length="1095" mass="118297">MSGDYSRLTYDPVKRYSGVLMQQGRVQLDSDWNEEIDILRRRIRTLSTDALGLIGVPYLSLPDSFLLGLIGGPPADDLSIEPGRLYLHGLVAEAFEEDYATYNNQPFYPDPPPLPNGDSVAYLDIWDREVTYIEDPDLLDAALGGADTTTRCQTVWQLKVDAVEDAECGLPVGEEPSAGRLTTDAVAPTVPNDPCPLPPIAGYRGLENRLYRIEVHEGGPLGTATFKWSRDNASIVSAVTEISVAGAQATLTVNRIGRDEVLRFRINDWVEVTDDHRELMGEPGEMARIFDIDDANRKIILETDVTANGRPFGNDSTQLAERHTRIKRWDQTATTNSIDANGLITVDAGPIEIEDGIEISFSADPVGGNFRIGDYWTFWARTATASIEVLTDAPPRGIEHHYVQLGAIANFGDDNADIDDCRPPQTDGEGCCTVIVHPGENIQAAIDSLPDEGGCVCLKAGTHDITSTIQIRRSLISIHGESPGTIVRSVQAAPVLQIGPDAANIRVCSVQFEAVNSDKPPQAVILIAGAVDVAIEDCQVRAEIPTSFVGIRILRSDDVSIERCVIESVQVGIWAADFCRMLSIKNNEVKLSQGLRDGLEQFTLGGSGVACILVQNSPSPCHIEENILTGAFYGIVLNDNITTDGPPQSLSAGSQILGNFVIGAKSIPSQDGDDRISIIDVASDFTTISNNRVFYFFQANNGIKVTGSRCQILANMVISNVADDNPSGPIGIQVGDTIDGQNVEVMGAVVNDNVAYGFQHGIIITGIEDITIHSNLISADSVSQNFGIGLNRVLNGSVKDNRIRFMFSGIYTIRGRLNRFSGNSLSETGGGISLLQEWTPAVTENRIDRASNFGAVGSQLFGRCDFIANRITSAGYDNNFAIGIGVALHAGELHIESNEIIDTGLIADQDEISTRSIGIFGEFIMEARVESNLVTYTNAFTRDPEREDRALRMRGLAEAAINDNLTLGFPIQIISNKFIGTGRSALVELAQASQNFGNTTLFIRFERVSFDHNYCMHVASENVGGETGANFTGATVSLVGRHGIVMGNHIKATNRSISSVNFNGMPGPFIGNVTTSGSSQHPQFPAPENNFNMLA</sequence>
<evidence type="ECO:0000313" key="3">
    <source>
        <dbReference type="Proteomes" id="UP000594688"/>
    </source>
</evidence>
<evidence type="ECO:0000256" key="1">
    <source>
        <dbReference type="SAM" id="MobiDB-lite"/>
    </source>
</evidence>
<reference evidence="2 3" key="1">
    <citation type="submission" date="2020-02" db="EMBL/GenBank/DDBJ databases">
        <title>Genomic and physiological characterization of two novel Nitrospinaceae genera.</title>
        <authorList>
            <person name="Mueller A.J."/>
            <person name="Jung M.-Y."/>
            <person name="Strachan C.R."/>
            <person name="Herbold C.W."/>
            <person name="Kirkegaard R.H."/>
            <person name="Daims H."/>
        </authorList>
    </citation>
    <scope>NUCLEOTIDE SEQUENCE [LARGE SCALE GENOMIC DNA]</scope>
    <source>
        <strain evidence="2">EB</strain>
    </source>
</reference>
<dbReference type="InterPro" id="IPR012334">
    <property type="entry name" value="Pectin_lyas_fold"/>
</dbReference>
<dbReference type="AlphaFoldDB" id="A0A7T0BWU2"/>
<dbReference type="EMBL" id="CP048685">
    <property type="protein sequence ID" value="QPJ62395.1"/>
    <property type="molecule type" value="Genomic_DNA"/>
</dbReference>
<dbReference type="InterPro" id="IPR045392">
    <property type="entry name" value="DUF6519"/>
</dbReference>
<proteinExistence type="predicted"/>
<dbReference type="Proteomes" id="UP000594688">
    <property type="component" value="Chromosome"/>
</dbReference>
<evidence type="ECO:0000313" key="2">
    <source>
        <dbReference type="EMBL" id="QPJ62395.1"/>
    </source>
</evidence>
<organism evidence="2 3">
    <name type="scientific">Candidatus Nitronauta litoralis</name>
    <dbReference type="NCBI Taxonomy" id="2705533"/>
    <lineage>
        <taxon>Bacteria</taxon>
        <taxon>Pseudomonadati</taxon>
        <taxon>Nitrospinota/Tectimicrobiota group</taxon>
        <taxon>Nitrospinota</taxon>
        <taxon>Nitrospinia</taxon>
        <taxon>Nitrospinales</taxon>
        <taxon>Nitrospinaceae</taxon>
        <taxon>Candidatus Nitronauta</taxon>
    </lineage>
</organism>